<dbReference type="EMBL" id="CP001742">
    <property type="protein sequence ID" value="ADL19890.1"/>
    <property type="molecule type" value="Genomic_DNA"/>
</dbReference>
<feature type="domain" description="CBS" evidence="3">
    <location>
        <begin position="9"/>
        <end position="65"/>
    </location>
</feature>
<dbReference type="SMART" id="SM00116">
    <property type="entry name" value="CBS"/>
    <property type="match status" value="3"/>
</dbReference>
<reference evidence="4 5" key="1">
    <citation type="journal article" date="2010" name="Appl. Environ. Microbiol.">
        <title>The genome sequence of the crenarchaeon Acidilobus saccharovorans supports a new order, Acidilobales, and suggests an important ecological role in terrestrial acidic hot springs.</title>
        <authorList>
            <person name="Mardanov A.V."/>
            <person name="Svetlitchnyi V.A."/>
            <person name="Beletsky A.V."/>
            <person name="Prokofeva M.I."/>
            <person name="Bonch-Osmolovskaya E.A."/>
            <person name="Ravin N.V."/>
            <person name="Skryabin K.G."/>
        </authorList>
    </citation>
    <scope>NUCLEOTIDE SEQUENCE [LARGE SCALE GENOMIC DNA]</scope>
    <source>
        <strain evidence="5">DSM 16705 / JCM 18335 / VKM B-2471 / 345-15</strain>
    </source>
</reference>
<dbReference type="eggNOG" id="arCOG00600">
    <property type="taxonomic scope" value="Archaea"/>
</dbReference>
<dbReference type="PROSITE" id="PS51371">
    <property type="entry name" value="CBS"/>
    <property type="match status" value="3"/>
</dbReference>
<keyword evidence="4" id="KW-0808">Transferase</keyword>
<dbReference type="InterPro" id="IPR051257">
    <property type="entry name" value="Diverse_CBS-Domain"/>
</dbReference>
<keyword evidence="4" id="KW-0418">Kinase</keyword>
<evidence type="ECO:0000259" key="3">
    <source>
        <dbReference type="PROSITE" id="PS51371"/>
    </source>
</evidence>
<feature type="domain" description="CBS" evidence="3">
    <location>
        <begin position="69"/>
        <end position="128"/>
    </location>
</feature>
<sequence>MSENVIEVASRPVLSVSSETSVKDAAEYMVSHNVRRLLVTEEGRAIGVFSAFHLIRMLATGTDPSSRPLSRAGLDVPVYVEPTTPVIEAAKVMASRDVTAVLVGPEGSPQGILTTHDVVSYLPYGAAGSASLHEALVPDYPVLDPGATLLEAASVISSRGTSGVLIVDGDSFLGIVTVRDVLQAYASAGGQAMSAKVEDLPMSPAAYIDEGATVGEAADVMESLGSDVAVVFCGPRPCGGIDDISLTRWLASRAKA</sequence>
<keyword evidence="5" id="KW-1185">Reference proteome</keyword>
<dbReference type="GeneID" id="9499744"/>
<evidence type="ECO:0000313" key="5">
    <source>
        <dbReference type="Proteomes" id="UP000000346"/>
    </source>
</evidence>
<dbReference type="GO" id="GO:0016301">
    <property type="term" value="F:kinase activity"/>
    <property type="evidence" value="ECO:0007669"/>
    <property type="project" value="UniProtKB-KW"/>
</dbReference>
<gene>
    <name evidence="4" type="ordered locus">ASAC_1485</name>
</gene>
<dbReference type="KEGG" id="asc:ASAC_1485"/>
<dbReference type="CDD" id="cd02205">
    <property type="entry name" value="CBS_pair_SF"/>
    <property type="match status" value="3"/>
</dbReference>
<keyword evidence="1 2" id="KW-0129">CBS domain</keyword>
<evidence type="ECO:0000313" key="4">
    <source>
        <dbReference type="EMBL" id="ADL19890.1"/>
    </source>
</evidence>
<dbReference type="STRING" id="666510.ASAC_1485"/>
<accession>D9PZA3</accession>
<dbReference type="Pfam" id="PF00571">
    <property type="entry name" value="CBS"/>
    <property type="match status" value="3"/>
</dbReference>
<protein>
    <submittedName>
        <fullName evidence="4">Multi-sensor hybrid histidine kinase</fullName>
    </submittedName>
</protein>
<feature type="domain" description="CBS" evidence="3">
    <location>
        <begin position="136"/>
        <end position="193"/>
    </location>
</feature>
<organism evidence="4 5">
    <name type="scientific">Acidilobus saccharovorans (strain DSM 16705 / JCM 18335 / VKM B-2471 / 345-15)</name>
    <dbReference type="NCBI Taxonomy" id="666510"/>
    <lineage>
        <taxon>Archaea</taxon>
        <taxon>Thermoproteota</taxon>
        <taxon>Thermoprotei</taxon>
        <taxon>Acidilobales</taxon>
        <taxon>Acidilobaceae</taxon>
        <taxon>Acidilobus</taxon>
    </lineage>
</organism>
<dbReference type="Proteomes" id="UP000000346">
    <property type="component" value="Chromosome"/>
</dbReference>
<proteinExistence type="predicted"/>
<evidence type="ECO:0000256" key="2">
    <source>
        <dbReference type="PROSITE-ProRule" id="PRU00703"/>
    </source>
</evidence>
<evidence type="ECO:0000256" key="1">
    <source>
        <dbReference type="ARBA" id="ARBA00023122"/>
    </source>
</evidence>
<dbReference type="RefSeq" id="WP_013267402.1">
    <property type="nucleotide sequence ID" value="NC_014374.1"/>
</dbReference>
<dbReference type="Gene3D" id="3.10.580.10">
    <property type="entry name" value="CBS-domain"/>
    <property type="match status" value="2"/>
</dbReference>
<dbReference type="SUPFAM" id="SSF54631">
    <property type="entry name" value="CBS-domain pair"/>
    <property type="match status" value="2"/>
</dbReference>
<dbReference type="AlphaFoldDB" id="D9PZA3"/>
<dbReference type="PANTHER" id="PTHR43080">
    <property type="entry name" value="CBS DOMAIN-CONTAINING PROTEIN CBSX3, MITOCHONDRIAL"/>
    <property type="match status" value="1"/>
</dbReference>
<dbReference type="InParanoid" id="D9PZA3"/>
<dbReference type="OrthoDB" id="43333at2157"/>
<dbReference type="HOGENOM" id="CLU_1067936_0_0_2"/>
<dbReference type="PANTHER" id="PTHR43080:SF2">
    <property type="entry name" value="CBS DOMAIN-CONTAINING PROTEIN"/>
    <property type="match status" value="1"/>
</dbReference>
<name>D9PZA3_ACIS3</name>
<dbReference type="InterPro" id="IPR000644">
    <property type="entry name" value="CBS_dom"/>
</dbReference>
<dbReference type="InterPro" id="IPR046342">
    <property type="entry name" value="CBS_dom_sf"/>
</dbReference>